<gene>
    <name evidence="1" type="ORF">ACOLOM_LOCUS13274</name>
</gene>
<feature type="non-terminal residue" evidence="1">
    <location>
        <position position="286"/>
    </location>
</feature>
<keyword evidence="2" id="KW-1185">Reference proteome</keyword>
<name>A0ACA9QQY1_9GLOM</name>
<protein>
    <submittedName>
        <fullName evidence="1">13492_t:CDS:1</fullName>
    </submittedName>
</protein>
<comment type="caution">
    <text evidence="1">The sequence shown here is derived from an EMBL/GenBank/DDBJ whole genome shotgun (WGS) entry which is preliminary data.</text>
</comment>
<organism evidence="1 2">
    <name type="scientific">Acaulospora colombiana</name>
    <dbReference type="NCBI Taxonomy" id="27376"/>
    <lineage>
        <taxon>Eukaryota</taxon>
        <taxon>Fungi</taxon>
        <taxon>Fungi incertae sedis</taxon>
        <taxon>Mucoromycota</taxon>
        <taxon>Glomeromycotina</taxon>
        <taxon>Glomeromycetes</taxon>
        <taxon>Diversisporales</taxon>
        <taxon>Acaulosporaceae</taxon>
        <taxon>Acaulospora</taxon>
    </lineage>
</organism>
<evidence type="ECO:0000313" key="2">
    <source>
        <dbReference type="Proteomes" id="UP000789525"/>
    </source>
</evidence>
<feature type="non-terminal residue" evidence="1">
    <location>
        <position position="1"/>
    </location>
</feature>
<dbReference type="Proteomes" id="UP000789525">
    <property type="component" value="Unassembled WGS sequence"/>
</dbReference>
<sequence length="286" mass="31806">AFESLLDFDLIDNENKYAIAYPIAATEQQREGFNSANRYSYDHFYSWVNGVAYNGRLGWYIHFLLVDLTPGQIAAESGWGKPNVMRWAIELTHTKRVCLTEEEQQGVEGWNAQDVFDKLVQPIMHPNVKIRLVGILRPEGSLPNVSSSELEPKFNGVPVKWIDLTDISYGAATVIKQEGADPHLDRLGSGRLSLPTGILLANDETITVISANTFYPVQCTVLFTNSQDNQTTATVIIICGATACMELTLHDLTPKPRGESRIKVTIGTKTIEDTELTIEEFGTDNK</sequence>
<evidence type="ECO:0000313" key="1">
    <source>
        <dbReference type="EMBL" id="CAG8762534.1"/>
    </source>
</evidence>
<proteinExistence type="predicted"/>
<dbReference type="EMBL" id="CAJVPT010059757">
    <property type="protein sequence ID" value="CAG8762534.1"/>
    <property type="molecule type" value="Genomic_DNA"/>
</dbReference>
<reference evidence="1" key="1">
    <citation type="submission" date="2021-06" db="EMBL/GenBank/DDBJ databases">
        <authorList>
            <person name="Kallberg Y."/>
            <person name="Tangrot J."/>
            <person name="Rosling A."/>
        </authorList>
    </citation>
    <scope>NUCLEOTIDE SEQUENCE</scope>
    <source>
        <strain evidence="1">CL356</strain>
    </source>
</reference>
<accession>A0ACA9QQY1</accession>